<dbReference type="Proteomes" id="UP000182489">
    <property type="component" value="Unassembled WGS sequence"/>
</dbReference>
<keyword evidence="1" id="KW-0378">Hydrolase</keyword>
<name>A0AB38CGY0_9BURK</name>
<keyword evidence="1" id="KW-0998">Cell outer membrane</keyword>
<dbReference type="PIRSF" id="PIRSF029681">
    <property type="entry name" value="PagL"/>
    <property type="match status" value="1"/>
</dbReference>
<comment type="subcellular location">
    <subcellularLocation>
        <location evidence="1">Cell outer membrane</location>
        <topology evidence="1">Multi-pass membrane protein</topology>
    </subcellularLocation>
</comment>
<sequence length="218" mass="24115">MKVRNHNNLLGVTLGACANKTSLTANFTMKVSMSFKKNLLKSIAAVAALMAANAGFAADDKLIDSVYGEYAKGVKVQMVRAGVTSNWDKAWFVSNGTQLSGYWDASIGGWDAKSYQNVSGQHQKLWDLGFTPVFRFENTNKLGFYAEAGIGVHMLSKLYNNDDDRLSTHFQFGDHIGVGYVFNNKWEVAAKIQHFSNGGYKKPNSGVNYMNVKVAYHF</sequence>
<feature type="site" description="Critical for activity" evidence="2">
    <location>
        <position position="197"/>
    </location>
</feature>
<evidence type="ECO:0000313" key="3">
    <source>
        <dbReference type="EMBL" id="SFY31378.1"/>
    </source>
</evidence>
<dbReference type="SUPFAM" id="SSF56925">
    <property type="entry name" value="OMPA-like"/>
    <property type="match status" value="1"/>
</dbReference>
<dbReference type="InterPro" id="IPR011250">
    <property type="entry name" value="OMP/PagP_B-barrel"/>
</dbReference>
<evidence type="ECO:0000313" key="4">
    <source>
        <dbReference type="Proteomes" id="UP000182489"/>
    </source>
</evidence>
<evidence type="ECO:0000256" key="2">
    <source>
        <dbReference type="PIRSR" id="PIRSR029681-2"/>
    </source>
</evidence>
<dbReference type="GO" id="GO:0009279">
    <property type="term" value="C:cell outer membrane"/>
    <property type="evidence" value="ECO:0007669"/>
    <property type="project" value="UniProtKB-SubCell"/>
</dbReference>
<dbReference type="Gene3D" id="2.40.160.20">
    <property type="match status" value="1"/>
</dbReference>
<comment type="function">
    <text evidence="1">Has lipid A 3-O-deacylase activity. Hydrolyzes the ester bond at the 3 position of lipid A, a bioactive component of lipopolysaccharide (LPS), thereby releasing the primary fatty acyl moiety.</text>
</comment>
<comment type="caution">
    <text evidence="3">The sequence shown here is derived from an EMBL/GenBank/DDBJ whole genome shotgun (WGS) entry which is preliminary data.</text>
</comment>
<comment type="subunit">
    <text evidence="1">Homodimer.</text>
</comment>
<comment type="similarity">
    <text evidence="1">Belongs to the PagL family.</text>
</comment>
<protein>
    <recommendedName>
        <fullName evidence="1">Lipid A deacylase</fullName>
        <ecNumber evidence="1">3.1.1.77</ecNumber>
    </recommendedName>
    <alternativeName>
        <fullName evidence="1">LPS 3-O-deacylase</fullName>
    </alternativeName>
    <alternativeName>
        <fullName evidence="1">Outer membrane enzyme</fullName>
    </alternativeName>
</protein>
<dbReference type="AlphaFoldDB" id="A0AB38CGY0"/>
<dbReference type="EC" id="3.1.1.77" evidence="1"/>
<keyword evidence="1" id="KW-0472">Membrane</keyword>
<accession>A0AB38CGY0</accession>
<evidence type="ECO:0000256" key="1">
    <source>
        <dbReference type="PIRNR" id="PIRNR029681"/>
    </source>
</evidence>
<reference evidence="3 4" key="1">
    <citation type="submission" date="2016-11" db="EMBL/GenBank/DDBJ databases">
        <authorList>
            <person name="Varghese N."/>
            <person name="Submissions S."/>
        </authorList>
    </citation>
    <scope>NUCLEOTIDE SEQUENCE [LARGE SCALE GENOMIC DNA]</scope>
    <source>
        <strain evidence="3 4">NFR18</strain>
    </source>
</reference>
<comment type="catalytic activity">
    <reaction evidence="1">
        <text>a 3-(acyloxy)acyl derivative of bacterial toxin + H2O = a 3-hydroxyacyl derivative of bacterial toxin + a fatty acid + H(+)</text>
        <dbReference type="Rhea" id="RHEA:12032"/>
        <dbReference type="ChEBI" id="CHEBI:15377"/>
        <dbReference type="ChEBI" id="CHEBI:15378"/>
        <dbReference type="ChEBI" id="CHEBI:28868"/>
        <dbReference type="ChEBI" id="CHEBI:136853"/>
        <dbReference type="ChEBI" id="CHEBI:140675"/>
        <dbReference type="EC" id="3.1.1.77"/>
    </reaction>
</comment>
<dbReference type="PROSITE" id="PS51257">
    <property type="entry name" value="PROKAR_LIPOPROTEIN"/>
    <property type="match status" value="1"/>
</dbReference>
<proteinExistence type="inferred from homology"/>
<organism evidence="3 4">
    <name type="scientific">Janthinobacterium lividum</name>
    <dbReference type="NCBI Taxonomy" id="29581"/>
    <lineage>
        <taxon>Bacteria</taxon>
        <taxon>Pseudomonadati</taxon>
        <taxon>Pseudomonadota</taxon>
        <taxon>Betaproteobacteria</taxon>
        <taxon>Burkholderiales</taxon>
        <taxon>Oxalobacteraceae</taxon>
        <taxon>Janthinobacterium</taxon>
    </lineage>
</organism>
<dbReference type="EMBL" id="FPKH01000010">
    <property type="protein sequence ID" value="SFY31378.1"/>
    <property type="molecule type" value="Genomic_DNA"/>
</dbReference>
<dbReference type="InterPro" id="IPR018550">
    <property type="entry name" value="Lipid-A_deacylase-rel"/>
</dbReference>
<dbReference type="Pfam" id="PF09411">
    <property type="entry name" value="PagL"/>
    <property type="match status" value="1"/>
</dbReference>
<dbReference type="GO" id="GO:0050528">
    <property type="term" value="F:acyloxyacyl hydrolase activity"/>
    <property type="evidence" value="ECO:0007669"/>
    <property type="project" value="UniProtKB-EC"/>
</dbReference>
<gene>
    <name evidence="3" type="ORF">SAMN03097694_0141</name>
</gene>